<accession>A0A4R0I9H3</accession>
<protein>
    <submittedName>
        <fullName evidence="2">Uncharacterized protein</fullName>
    </submittedName>
</protein>
<comment type="caution">
    <text evidence="2">The sequence shown here is derived from an EMBL/GenBank/DDBJ whole genome shotgun (WGS) entry which is preliminary data.</text>
</comment>
<gene>
    <name evidence="2" type="ORF">E0H92_42310</name>
</gene>
<feature type="region of interest" description="Disordered" evidence="1">
    <location>
        <begin position="97"/>
        <end position="119"/>
    </location>
</feature>
<organism evidence="2 3">
    <name type="scientific">Kribbella speibonae</name>
    <dbReference type="NCBI Taxonomy" id="1572660"/>
    <lineage>
        <taxon>Bacteria</taxon>
        <taxon>Bacillati</taxon>
        <taxon>Actinomycetota</taxon>
        <taxon>Actinomycetes</taxon>
        <taxon>Propionibacteriales</taxon>
        <taxon>Kribbellaceae</taxon>
        <taxon>Kribbella</taxon>
    </lineage>
</organism>
<dbReference type="EMBL" id="SJKC01000009">
    <property type="protein sequence ID" value="TCC29651.1"/>
    <property type="molecule type" value="Genomic_DNA"/>
</dbReference>
<reference evidence="2 3" key="1">
    <citation type="submission" date="2019-02" db="EMBL/GenBank/DDBJ databases">
        <title>Kribbella capetownensis sp. nov. and Kribbella speibonae sp. nov., isolated from soil.</title>
        <authorList>
            <person name="Curtis S.M."/>
            <person name="Norton I."/>
            <person name="Everest G.J."/>
            <person name="Meyers P.R."/>
        </authorList>
    </citation>
    <scope>NUCLEOTIDE SEQUENCE [LARGE SCALE GENOMIC DNA]</scope>
    <source>
        <strain evidence="2 3">YM55</strain>
    </source>
</reference>
<dbReference type="AlphaFoldDB" id="A0A4R0I9H3"/>
<proteinExistence type="predicted"/>
<evidence type="ECO:0000313" key="2">
    <source>
        <dbReference type="EMBL" id="TCC29651.1"/>
    </source>
</evidence>
<name>A0A4R0I9H3_9ACTN</name>
<sequence>MSDDLAFSSPELYQFGGAAGDINVPGFADDSGGDLRGGIRGSEVAVDKYGKVANAADFYLDRARRGLQAFEQLSRDIAQHFEGQDHVNATEFKNAWDPEHQQLRGNRNADVAPEVPGQR</sequence>
<evidence type="ECO:0000256" key="1">
    <source>
        <dbReference type="SAM" id="MobiDB-lite"/>
    </source>
</evidence>
<dbReference type="Proteomes" id="UP000294225">
    <property type="component" value="Unassembled WGS sequence"/>
</dbReference>
<evidence type="ECO:0000313" key="3">
    <source>
        <dbReference type="Proteomes" id="UP000294225"/>
    </source>
</evidence>
<dbReference type="RefSeq" id="WP_131500260.1">
    <property type="nucleotide sequence ID" value="NZ_SJKC01000009.1"/>
</dbReference>